<evidence type="ECO:0000256" key="2">
    <source>
        <dbReference type="ARBA" id="ARBA00004613"/>
    </source>
</evidence>
<keyword evidence="11" id="KW-0624">Polysaccharide degradation</keyword>
<evidence type="ECO:0000256" key="13">
    <source>
        <dbReference type="SAM" id="MobiDB-lite"/>
    </source>
</evidence>
<dbReference type="FunFam" id="3.10.50.10:FF:000005">
    <property type="entry name" value="Endochitinase B1"/>
    <property type="match status" value="1"/>
</dbReference>
<evidence type="ECO:0000313" key="17">
    <source>
        <dbReference type="Proteomes" id="UP001286456"/>
    </source>
</evidence>
<evidence type="ECO:0000256" key="10">
    <source>
        <dbReference type="ARBA" id="ARBA00023295"/>
    </source>
</evidence>
<dbReference type="GO" id="GO:0000272">
    <property type="term" value="P:polysaccharide catabolic process"/>
    <property type="evidence" value="ECO:0007669"/>
    <property type="project" value="UniProtKB-KW"/>
</dbReference>
<dbReference type="InterPro" id="IPR050314">
    <property type="entry name" value="Glycosyl_Hydrlase_18"/>
</dbReference>
<protein>
    <recommendedName>
        <fullName evidence="4">chitinase</fullName>
        <ecNumber evidence="4">3.2.1.14</ecNumber>
    </recommendedName>
</protein>
<evidence type="ECO:0000313" key="16">
    <source>
        <dbReference type="EMBL" id="KAK3336441.1"/>
    </source>
</evidence>
<dbReference type="PROSITE" id="PS01095">
    <property type="entry name" value="GH18_1"/>
    <property type="match status" value="1"/>
</dbReference>
<evidence type="ECO:0000256" key="5">
    <source>
        <dbReference type="ARBA" id="ARBA00022525"/>
    </source>
</evidence>
<keyword evidence="17" id="KW-1185">Reference proteome</keyword>
<keyword evidence="9" id="KW-0119">Carbohydrate metabolism</keyword>
<dbReference type="Gene3D" id="3.20.20.80">
    <property type="entry name" value="Glycosidases"/>
    <property type="match status" value="1"/>
</dbReference>
<evidence type="ECO:0000256" key="3">
    <source>
        <dbReference type="ARBA" id="ARBA00008682"/>
    </source>
</evidence>
<evidence type="ECO:0000256" key="14">
    <source>
        <dbReference type="SAM" id="SignalP"/>
    </source>
</evidence>
<dbReference type="SUPFAM" id="SSF54556">
    <property type="entry name" value="Chitinase insertion domain"/>
    <property type="match status" value="1"/>
</dbReference>
<dbReference type="GO" id="GO:0006032">
    <property type="term" value="P:chitin catabolic process"/>
    <property type="evidence" value="ECO:0007669"/>
    <property type="project" value="UniProtKB-KW"/>
</dbReference>
<dbReference type="Pfam" id="PF00704">
    <property type="entry name" value="Glyco_hydro_18"/>
    <property type="match status" value="1"/>
</dbReference>
<dbReference type="InterPro" id="IPR029070">
    <property type="entry name" value="Chitinase_insertion_sf"/>
</dbReference>
<dbReference type="GO" id="GO:0005576">
    <property type="term" value="C:extracellular region"/>
    <property type="evidence" value="ECO:0007669"/>
    <property type="project" value="UniProtKB-SubCell"/>
</dbReference>
<dbReference type="GO" id="GO:0008061">
    <property type="term" value="F:chitin binding"/>
    <property type="evidence" value="ECO:0007669"/>
    <property type="project" value="InterPro"/>
</dbReference>
<dbReference type="EMBL" id="JAUEPO010000001">
    <property type="protein sequence ID" value="KAK3336441.1"/>
    <property type="molecule type" value="Genomic_DNA"/>
</dbReference>
<dbReference type="InterPro" id="IPR001579">
    <property type="entry name" value="Glyco_hydro_18_chit_AS"/>
</dbReference>
<dbReference type="AlphaFoldDB" id="A0AAE0J584"/>
<keyword evidence="7" id="KW-0146">Chitin degradation</keyword>
<dbReference type="Proteomes" id="UP001286456">
    <property type="component" value="Unassembled WGS sequence"/>
</dbReference>
<gene>
    <name evidence="16" type="ORF">B0T19DRAFT_437204</name>
</gene>
<feature type="compositionally biased region" description="Low complexity" evidence="13">
    <location>
        <begin position="119"/>
        <end position="132"/>
    </location>
</feature>
<evidence type="ECO:0000256" key="4">
    <source>
        <dbReference type="ARBA" id="ARBA00012729"/>
    </source>
</evidence>
<dbReference type="SMART" id="SM00636">
    <property type="entry name" value="Glyco_18"/>
    <property type="match status" value="1"/>
</dbReference>
<evidence type="ECO:0000256" key="7">
    <source>
        <dbReference type="ARBA" id="ARBA00023024"/>
    </source>
</evidence>
<dbReference type="InterPro" id="IPR011583">
    <property type="entry name" value="Chitinase_II/V-like_cat"/>
</dbReference>
<keyword evidence="10 12" id="KW-0326">Glycosidase</keyword>
<feature type="chain" id="PRO_5042084546" description="chitinase" evidence="14">
    <location>
        <begin position="21"/>
        <end position="554"/>
    </location>
</feature>
<accession>A0AAE0J584</accession>
<evidence type="ECO:0000259" key="15">
    <source>
        <dbReference type="PROSITE" id="PS51910"/>
    </source>
</evidence>
<proteinExistence type="inferred from homology"/>
<dbReference type="FunFam" id="3.20.20.80:FF:000095">
    <property type="entry name" value="Endochitinase B1"/>
    <property type="match status" value="1"/>
</dbReference>
<evidence type="ECO:0000256" key="11">
    <source>
        <dbReference type="ARBA" id="ARBA00023326"/>
    </source>
</evidence>
<dbReference type="GO" id="GO:0008843">
    <property type="term" value="F:endochitinase activity"/>
    <property type="evidence" value="ECO:0007669"/>
    <property type="project" value="UniProtKB-EC"/>
</dbReference>
<dbReference type="CDD" id="cd06548">
    <property type="entry name" value="GH18_chitinase"/>
    <property type="match status" value="1"/>
</dbReference>
<comment type="similarity">
    <text evidence="3">Belongs to the glycosyl hydrolase 18 family. Chitinase class V subfamily.</text>
</comment>
<feature type="region of interest" description="Disordered" evidence="13">
    <location>
        <begin position="58"/>
        <end position="165"/>
    </location>
</feature>
<dbReference type="PANTHER" id="PTHR11177">
    <property type="entry name" value="CHITINASE"/>
    <property type="match status" value="1"/>
</dbReference>
<keyword evidence="6 12" id="KW-0378">Hydrolase</keyword>
<evidence type="ECO:0000256" key="9">
    <source>
        <dbReference type="ARBA" id="ARBA00023277"/>
    </source>
</evidence>
<sequence length="554" mass="59120">MLPSIFYLVTPALLAAPALAAPRLIKLNAQEDIELQCMAVTVTITSTATLWASTLPSASVGPQGPAPAVAPAATSQKIVSPDPLPGPKETPQPSPAVTAVRVSPSEAPKSTPNDPPPSASVAPQAAPSASPQGFPQISPQKTPQETPQTPQPDGNATTGATPPSSFRNALYFTNWGIYGANFQPQQLPASQVSHVLYAFADIASDGEVKSSDTYADLQKHYPTDSWNDQGNNAYGCVKQMYLLKKKNRKMKVLLSIGGWTYSPKFPPIAATEAGRQRFASSAIKLVQDWGLDGIDIDWEYPSNAAEAQNFVLLLQVCRQALDDYAAHHAPGYHFLITIAAPAGPQHYNIMDLAGMDPWIDAWHLMAYDYAGSWDSTSGHQSNIYTSTTNPQATKFNTEQAVRDYIVKGIPADKIVLGIPLYGRSFEATSGLGQPYNGIGAGSIQSGVWLYKDLPRPGAQEMYDDSAKASYSYDPGTKELISYDTVSSAVTKAQYLLKKGLGGAVFWEASGDKSGGNSLVGALATQLGVLDQTPNLLIYPASQYDNIRSGMTTGT</sequence>
<dbReference type="EC" id="3.2.1.14" evidence="4"/>
<dbReference type="SUPFAM" id="SSF51445">
    <property type="entry name" value="(Trans)glycosidases"/>
    <property type="match status" value="1"/>
</dbReference>
<feature type="compositionally biased region" description="Low complexity" evidence="13">
    <location>
        <begin position="58"/>
        <end position="73"/>
    </location>
</feature>
<dbReference type="InterPro" id="IPR001223">
    <property type="entry name" value="Glyco_hydro18_cat"/>
</dbReference>
<feature type="domain" description="GH18" evidence="15">
    <location>
        <begin position="166"/>
        <end position="529"/>
    </location>
</feature>
<comment type="subcellular location">
    <subcellularLocation>
        <location evidence="2">Secreted</location>
    </subcellularLocation>
</comment>
<dbReference type="InterPro" id="IPR017853">
    <property type="entry name" value="GH"/>
</dbReference>
<dbReference type="PROSITE" id="PS51910">
    <property type="entry name" value="GH18_2"/>
    <property type="match status" value="1"/>
</dbReference>
<organism evidence="16 17">
    <name type="scientific">Cercophora scortea</name>
    <dbReference type="NCBI Taxonomy" id="314031"/>
    <lineage>
        <taxon>Eukaryota</taxon>
        <taxon>Fungi</taxon>
        <taxon>Dikarya</taxon>
        <taxon>Ascomycota</taxon>
        <taxon>Pezizomycotina</taxon>
        <taxon>Sordariomycetes</taxon>
        <taxon>Sordariomycetidae</taxon>
        <taxon>Sordariales</taxon>
        <taxon>Lasiosphaeriaceae</taxon>
        <taxon>Cercophora</taxon>
    </lineage>
</organism>
<dbReference type="Gene3D" id="3.10.50.10">
    <property type="match status" value="1"/>
</dbReference>
<keyword evidence="5" id="KW-0964">Secreted</keyword>
<feature type="signal peptide" evidence="14">
    <location>
        <begin position="1"/>
        <end position="20"/>
    </location>
</feature>
<evidence type="ECO:0000256" key="6">
    <source>
        <dbReference type="ARBA" id="ARBA00022801"/>
    </source>
</evidence>
<dbReference type="PANTHER" id="PTHR11177:SF384">
    <property type="entry name" value="CHITINASE"/>
    <property type="match status" value="1"/>
</dbReference>
<keyword evidence="8" id="KW-0325">Glycoprotein</keyword>
<reference evidence="16" key="1">
    <citation type="journal article" date="2023" name="Mol. Phylogenet. Evol.">
        <title>Genome-scale phylogeny and comparative genomics of the fungal order Sordariales.</title>
        <authorList>
            <person name="Hensen N."/>
            <person name="Bonometti L."/>
            <person name="Westerberg I."/>
            <person name="Brannstrom I.O."/>
            <person name="Guillou S."/>
            <person name="Cros-Aarteil S."/>
            <person name="Calhoun S."/>
            <person name="Haridas S."/>
            <person name="Kuo A."/>
            <person name="Mondo S."/>
            <person name="Pangilinan J."/>
            <person name="Riley R."/>
            <person name="LaButti K."/>
            <person name="Andreopoulos B."/>
            <person name="Lipzen A."/>
            <person name="Chen C."/>
            <person name="Yan M."/>
            <person name="Daum C."/>
            <person name="Ng V."/>
            <person name="Clum A."/>
            <person name="Steindorff A."/>
            <person name="Ohm R.A."/>
            <person name="Martin F."/>
            <person name="Silar P."/>
            <person name="Natvig D.O."/>
            <person name="Lalanne C."/>
            <person name="Gautier V."/>
            <person name="Ament-Velasquez S.L."/>
            <person name="Kruys A."/>
            <person name="Hutchinson M.I."/>
            <person name="Powell A.J."/>
            <person name="Barry K."/>
            <person name="Miller A.N."/>
            <person name="Grigoriev I.V."/>
            <person name="Debuchy R."/>
            <person name="Gladieux P."/>
            <person name="Hiltunen Thoren M."/>
            <person name="Johannesson H."/>
        </authorList>
    </citation>
    <scope>NUCLEOTIDE SEQUENCE</scope>
    <source>
        <strain evidence="16">SMH4131-1</strain>
    </source>
</reference>
<evidence type="ECO:0000256" key="12">
    <source>
        <dbReference type="RuleBase" id="RU000489"/>
    </source>
</evidence>
<evidence type="ECO:0000256" key="8">
    <source>
        <dbReference type="ARBA" id="ARBA00023180"/>
    </source>
</evidence>
<keyword evidence="14" id="KW-0732">Signal</keyword>
<name>A0AAE0J584_9PEZI</name>
<comment type="catalytic activity">
    <reaction evidence="1">
        <text>Random endo-hydrolysis of N-acetyl-beta-D-glucosaminide (1-&gt;4)-beta-linkages in chitin and chitodextrins.</text>
        <dbReference type="EC" id="3.2.1.14"/>
    </reaction>
</comment>
<evidence type="ECO:0000256" key="1">
    <source>
        <dbReference type="ARBA" id="ARBA00000822"/>
    </source>
</evidence>
<feature type="compositionally biased region" description="Pro residues" evidence="13">
    <location>
        <begin position="82"/>
        <end position="94"/>
    </location>
</feature>
<feature type="compositionally biased region" description="Polar residues" evidence="13">
    <location>
        <begin position="154"/>
        <end position="165"/>
    </location>
</feature>
<reference evidence="16" key="2">
    <citation type="submission" date="2023-06" db="EMBL/GenBank/DDBJ databases">
        <authorList>
            <consortium name="Lawrence Berkeley National Laboratory"/>
            <person name="Haridas S."/>
            <person name="Hensen N."/>
            <person name="Bonometti L."/>
            <person name="Westerberg I."/>
            <person name="Brannstrom I.O."/>
            <person name="Guillou S."/>
            <person name="Cros-Aarteil S."/>
            <person name="Calhoun S."/>
            <person name="Kuo A."/>
            <person name="Mondo S."/>
            <person name="Pangilinan J."/>
            <person name="Riley R."/>
            <person name="Labutti K."/>
            <person name="Andreopoulos B."/>
            <person name="Lipzen A."/>
            <person name="Chen C."/>
            <person name="Yanf M."/>
            <person name="Daum C."/>
            <person name="Ng V."/>
            <person name="Clum A."/>
            <person name="Steindorff A."/>
            <person name="Ohm R."/>
            <person name="Martin F."/>
            <person name="Silar P."/>
            <person name="Natvig D."/>
            <person name="Lalanne C."/>
            <person name="Gautier V."/>
            <person name="Ament-Velasquez S.L."/>
            <person name="Kruys A."/>
            <person name="Hutchinson M.I."/>
            <person name="Powell A.J."/>
            <person name="Barry K."/>
            <person name="Miller A.N."/>
            <person name="Grigoriev I.V."/>
            <person name="Debuchy R."/>
            <person name="Gladieux P."/>
            <person name="Thoren M.H."/>
            <person name="Johannesson H."/>
        </authorList>
    </citation>
    <scope>NUCLEOTIDE SEQUENCE</scope>
    <source>
        <strain evidence="16">SMH4131-1</strain>
    </source>
</reference>
<comment type="caution">
    <text evidence="16">The sequence shown here is derived from an EMBL/GenBank/DDBJ whole genome shotgun (WGS) entry which is preliminary data.</text>
</comment>
<feature type="compositionally biased region" description="Low complexity" evidence="13">
    <location>
        <begin position="139"/>
        <end position="152"/>
    </location>
</feature>